<dbReference type="EC" id="2.7.13.3" evidence="2"/>
<name>A0ABS4JVQ0_9FIRM</name>
<dbReference type="Gene3D" id="3.30.565.10">
    <property type="entry name" value="Histidine kinase-like ATPase, C-terminal domain"/>
    <property type="match status" value="1"/>
</dbReference>
<feature type="domain" description="Histidine kinase" evidence="5">
    <location>
        <begin position="327"/>
        <end position="428"/>
    </location>
</feature>
<dbReference type="InterPro" id="IPR010559">
    <property type="entry name" value="Sig_transdc_His_kin_internal"/>
</dbReference>
<comment type="catalytic activity">
    <reaction evidence="1">
        <text>ATP + protein L-histidine = ADP + protein N-phospho-L-histidine.</text>
        <dbReference type="EC" id="2.7.13.3"/>
    </reaction>
</comment>
<evidence type="ECO:0000256" key="4">
    <source>
        <dbReference type="ARBA" id="ARBA00023012"/>
    </source>
</evidence>
<keyword evidence="6" id="KW-0808">Transferase</keyword>
<sequence length="434" mass="47792">MNRKSRAVVLTVLAGGALLVGLAWFRPAQAAVLAALVVAAQAFLVARLLRGGDEEESLSPAALESITSFDTSLRIGEETMPYLRQGLNFESAQKICEIIRQITEMDAVAITDDKVILGFSGVGCRRHQQGGPILTGATRYVLDTGQTRVVNDPRVLSCDEEGCPHPLKAAVITPLKFRGQVVGTFKLYRATQAPLPSYVARLAVGIAALLGIQMELAESERQRQLVVRARLEALQAQIRPHFLFNVLNTIIMFSRTDPERSRELLVNLAQFFRRSLTTRGNTNTLQDELEYIHIYLALEQARFGEKLQVKMKIDPRVTGASVPVLTLQPLVENAIVHGLAPKEDVGVVGIRVRQVGDHLHILIADNGIGMDRERQRRVFEEGFGNNMGLGLTNVNERLVSLYGPEYRLRIRSSPGVGTAIRLRIPLQRAAGQGD</sequence>
<evidence type="ECO:0000313" key="7">
    <source>
        <dbReference type="Proteomes" id="UP001519289"/>
    </source>
</evidence>
<dbReference type="InterPro" id="IPR003018">
    <property type="entry name" value="GAF"/>
</dbReference>
<dbReference type="Pfam" id="PF02518">
    <property type="entry name" value="HATPase_c"/>
    <property type="match status" value="1"/>
</dbReference>
<protein>
    <recommendedName>
        <fullName evidence="2">histidine kinase</fullName>
        <ecNumber evidence="2">2.7.13.3</ecNumber>
    </recommendedName>
</protein>
<organism evidence="6 7">
    <name type="scientific">Symbiobacterium terraclitae</name>
    <dbReference type="NCBI Taxonomy" id="557451"/>
    <lineage>
        <taxon>Bacteria</taxon>
        <taxon>Bacillati</taxon>
        <taxon>Bacillota</taxon>
        <taxon>Clostridia</taxon>
        <taxon>Eubacteriales</taxon>
        <taxon>Symbiobacteriaceae</taxon>
        <taxon>Symbiobacterium</taxon>
    </lineage>
</organism>
<comment type="caution">
    <text evidence="6">The sequence shown here is derived from an EMBL/GenBank/DDBJ whole genome shotgun (WGS) entry which is preliminary data.</text>
</comment>
<gene>
    <name evidence="6" type="ORF">J2Z79_003076</name>
</gene>
<keyword evidence="3 6" id="KW-0418">Kinase</keyword>
<dbReference type="SUPFAM" id="SSF55874">
    <property type="entry name" value="ATPase domain of HSP90 chaperone/DNA topoisomerase II/histidine kinase"/>
    <property type="match status" value="1"/>
</dbReference>
<dbReference type="RefSeq" id="WP_342589510.1">
    <property type="nucleotide sequence ID" value="NZ_JAGGLG010000032.1"/>
</dbReference>
<dbReference type="InterPro" id="IPR050640">
    <property type="entry name" value="Bact_2-comp_sensor_kinase"/>
</dbReference>
<dbReference type="SMART" id="SM00387">
    <property type="entry name" value="HATPase_c"/>
    <property type="match status" value="1"/>
</dbReference>
<dbReference type="EMBL" id="JAGGLG010000032">
    <property type="protein sequence ID" value="MBP2019634.1"/>
    <property type="molecule type" value="Genomic_DNA"/>
</dbReference>
<dbReference type="PANTHER" id="PTHR34220:SF7">
    <property type="entry name" value="SENSOR HISTIDINE KINASE YPDA"/>
    <property type="match status" value="1"/>
</dbReference>
<accession>A0ABS4JVQ0</accession>
<dbReference type="Gene3D" id="3.30.450.40">
    <property type="match status" value="1"/>
</dbReference>
<dbReference type="Pfam" id="PF06580">
    <property type="entry name" value="His_kinase"/>
    <property type="match status" value="1"/>
</dbReference>
<dbReference type="PRINTS" id="PR00344">
    <property type="entry name" value="BCTRLSENSOR"/>
</dbReference>
<dbReference type="GO" id="GO:0004673">
    <property type="term" value="F:protein histidine kinase activity"/>
    <property type="evidence" value="ECO:0007669"/>
    <property type="project" value="UniProtKB-EC"/>
</dbReference>
<dbReference type="PANTHER" id="PTHR34220">
    <property type="entry name" value="SENSOR HISTIDINE KINASE YPDA"/>
    <property type="match status" value="1"/>
</dbReference>
<keyword evidence="4" id="KW-0902">Two-component regulatory system</keyword>
<dbReference type="SUPFAM" id="SSF55781">
    <property type="entry name" value="GAF domain-like"/>
    <property type="match status" value="1"/>
</dbReference>
<proteinExistence type="predicted"/>
<evidence type="ECO:0000259" key="5">
    <source>
        <dbReference type="PROSITE" id="PS50109"/>
    </source>
</evidence>
<dbReference type="Pfam" id="PF01590">
    <property type="entry name" value="GAF"/>
    <property type="match status" value="1"/>
</dbReference>
<dbReference type="PROSITE" id="PS50109">
    <property type="entry name" value="HIS_KIN"/>
    <property type="match status" value="1"/>
</dbReference>
<dbReference type="InterPro" id="IPR004358">
    <property type="entry name" value="Sig_transdc_His_kin-like_C"/>
</dbReference>
<dbReference type="InterPro" id="IPR029016">
    <property type="entry name" value="GAF-like_dom_sf"/>
</dbReference>
<dbReference type="SMART" id="SM00065">
    <property type="entry name" value="GAF"/>
    <property type="match status" value="1"/>
</dbReference>
<evidence type="ECO:0000256" key="1">
    <source>
        <dbReference type="ARBA" id="ARBA00000085"/>
    </source>
</evidence>
<dbReference type="InterPro" id="IPR005467">
    <property type="entry name" value="His_kinase_dom"/>
</dbReference>
<dbReference type="InterPro" id="IPR036890">
    <property type="entry name" value="HATPase_C_sf"/>
</dbReference>
<dbReference type="InterPro" id="IPR003594">
    <property type="entry name" value="HATPase_dom"/>
</dbReference>
<evidence type="ECO:0000256" key="2">
    <source>
        <dbReference type="ARBA" id="ARBA00012438"/>
    </source>
</evidence>
<keyword evidence="7" id="KW-1185">Reference proteome</keyword>
<evidence type="ECO:0000256" key="3">
    <source>
        <dbReference type="ARBA" id="ARBA00022777"/>
    </source>
</evidence>
<evidence type="ECO:0000313" key="6">
    <source>
        <dbReference type="EMBL" id="MBP2019634.1"/>
    </source>
</evidence>
<reference evidence="6 7" key="1">
    <citation type="submission" date="2021-03" db="EMBL/GenBank/DDBJ databases">
        <title>Genomic Encyclopedia of Type Strains, Phase IV (KMG-IV): sequencing the most valuable type-strain genomes for metagenomic binning, comparative biology and taxonomic classification.</title>
        <authorList>
            <person name="Goeker M."/>
        </authorList>
    </citation>
    <scope>NUCLEOTIDE SEQUENCE [LARGE SCALE GENOMIC DNA]</scope>
    <source>
        <strain evidence="6 7">DSM 27138</strain>
    </source>
</reference>
<dbReference type="Proteomes" id="UP001519289">
    <property type="component" value="Unassembled WGS sequence"/>
</dbReference>